<dbReference type="RefSeq" id="XP_016222270.1">
    <property type="nucleotide sequence ID" value="XM_016369977.1"/>
</dbReference>
<reference evidence="5 7" key="1">
    <citation type="submission" date="2015-01" db="EMBL/GenBank/DDBJ databases">
        <title>The Genome Sequence of Exophiala mesophila CBS40295.</title>
        <authorList>
            <consortium name="The Broad Institute Genomics Platform"/>
            <person name="Cuomo C."/>
            <person name="de Hoog S."/>
            <person name="Gorbushina A."/>
            <person name="Stielow B."/>
            <person name="Teixiera M."/>
            <person name="Abouelleil A."/>
            <person name="Chapman S.B."/>
            <person name="Priest M."/>
            <person name="Young S.K."/>
            <person name="Wortman J."/>
            <person name="Nusbaum C."/>
            <person name="Birren B."/>
        </authorList>
    </citation>
    <scope>NUCLEOTIDE SEQUENCE [LARGE SCALE GENOMIC DNA]</scope>
    <source>
        <strain evidence="5 7">CBS 40295</strain>
    </source>
</reference>
<keyword evidence="1 4" id="KW-0812">Transmembrane</keyword>
<dbReference type="PANTHER" id="PTHR12483">
    <property type="entry name" value="SOLUTE CARRIER FAMILY 31 COPPER TRANSPORTERS"/>
    <property type="match status" value="1"/>
</dbReference>
<feature type="transmembrane region" description="Helical" evidence="4">
    <location>
        <begin position="133"/>
        <end position="151"/>
    </location>
</feature>
<name>A0A0D1XRH0_EXOME</name>
<protein>
    <recommendedName>
        <fullName evidence="4">Copper transport protein</fullName>
    </recommendedName>
</protein>
<dbReference type="OMA" id="PIPWRFS"/>
<dbReference type="Proteomes" id="UP000054302">
    <property type="component" value="Unassembled WGS sequence"/>
</dbReference>
<keyword evidence="4" id="KW-0406">Ion transport</keyword>
<dbReference type="STRING" id="212818.A0A0D1XRH0"/>
<keyword evidence="3 4" id="KW-0472">Membrane</keyword>
<dbReference type="EMBL" id="KN847523">
    <property type="protein sequence ID" value="KIV90696.1"/>
    <property type="molecule type" value="Genomic_DNA"/>
</dbReference>
<keyword evidence="4" id="KW-0813">Transport</keyword>
<evidence type="ECO:0000313" key="5">
    <source>
        <dbReference type="EMBL" id="KIV90696.1"/>
    </source>
</evidence>
<evidence type="ECO:0000256" key="3">
    <source>
        <dbReference type="ARBA" id="ARBA00023136"/>
    </source>
</evidence>
<dbReference type="HOGENOM" id="CLU_090404_1_1_1"/>
<evidence type="ECO:0000256" key="4">
    <source>
        <dbReference type="RuleBase" id="RU367022"/>
    </source>
</evidence>
<dbReference type="GO" id="GO:0005886">
    <property type="term" value="C:plasma membrane"/>
    <property type="evidence" value="ECO:0007669"/>
    <property type="project" value="TreeGrafter"/>
</dbReference>
<comment type="subcellular location">
    <subcellularLocation>
        <location evidence="4">Membrane</location>
        <topology evidence="4">Multi-pass membrane protein</topology>
    </subcellularLocation>
</comment>
<keyword evidence="4" id="KW-0187">Copper transport</keyword>
<gene>
    <name evidence="6" type="ORF">B0A52_06808</name>
    <name evidence="5" type="ORF">PV10_05324</name>
</gene>
<keyword evidence="7" id="KW-1185">Reference proteome</keyword>
<dbReference type="Pfam" id="PF04145">
    <property type="entry name" value="Ctr"/>
    <property type="match status" value="1"/>
</dbReference>
<dbReference type="AlphaFoldDB" id="A0A0D1XRH0"/>
<proteinExistence type="inferred from homology"/>
<dbReference type="VEuPathDB" id="FungiDB:PV10_05324"/>
<reference evidence="6 8" key="2">
    <citation type="submission" date="2017-03" db="EMBL/GenBank/DDBJ databases">
        <title>Genomes of endolithic fungi from Antarctica.</title>
        <authorList>
            <person name="Coleine C."/>
            <person name="Masonjones S."/>
            <person name="Stajich J.E."/>
        </authorList>
    </citation>
    <scope>NUCLEOTIDE SEQUENCE [LARGE SCALE GENOMIC DNA]</scope>
    <source>
        <strain evidence="6 8">CCFEE 6314</strain>
    </source>
</reference>
<evidence type="ECO:0000313" key="6">
    <source>
        <dbReference type="EMBL" id="RVX69095.1"/>
    </source>
</evidence>
<comment type="similarity">
    <text evidence="4">Belongs to the copper transporter (Ctr) (TC 1.A.56) family. SLC31A subfamily.</text>
</comment>
<evidence type="ECO:0000313" key="7">
    <source>
        <dbReference type="Proteomes" id="UP000054302"/>
    </source>
</evidence>
<organism evidence="5 7">
    <name type="scientific">Exophiala mesophila</name>
    <name type="common">Black yeast-like fungus</name>
    <dbReference type="NCBI Taxonomy" id="212818"/>
    <lineage>
        <taxon>Eukaryota</taxon>
        <taxon>Fungi</taxon>
        <taxon>Dikarya</taxon>
        <taxon>Ascomycota</taxon>
        <taxon>Pezizomycotina</taxon>
        <taxon>Eurotiomycetes</taxon>
        <taxon>Chaetothyriomycetidae</taxon>
        <taxon>Chaetothyriales</taxon>
        <taxon>Herpotrichiellaceae</taxon>
        <taxon>Exophiala</taxon>
    </lineage>
</organism>
<dbReference type="GO" id="GO:0005375">
    <property type="term" value="F:copper ion transmembrane transporter activity"/>
    <property type="evidence" value="ECO:0007669"/>
    <property type="project" value="UniProtKB-UniRule"/>
</dbReference>
<sequence length="183" mass="20114">MSHSHSSSSSDDMSMVMVFTTSHHTPLYANSWTPESGGAYAGTCIFLLVLAMIFRSLLALKTILEFRWSASARQRRFVLIKGRSTEAGRIDQDLDAKSGSLVTAQGVEENVKVVQAQSKHVLPFRFSVDLPRAILVTVLVAVSYLLMLAVMTMNVGYFLSVLAGVFISELAVGRYLNSDEHSH</sequence>
<dbReference type="EMBL" id="NAJM01000032">
    <property type="protein sequence ID" value="RVX69095.1"/>
    <property type="molecule type" value="Genomic_DNA"/>
</dbReference>
<keyword evidence="4" id="KW-0186">Copper</keyword>
<dbReference type="Proteomes" id="UP000288859">
    <property type="component" value="Unassembled WGS sequence"/>
</dbReference>
<dbReference type="PANTHER" id="PTHR12483:SF120">
    <property type="entry name" value="HIGH-AFFINITY COPPER TRANSPORTER CTRA2"/>
    <property type="match status" value="1"/>
</dbReference>
<accession>A0A0D1XRH0</accession>
<evidence type="ECO:0000256" key="2">
    <source>
        <dbReference type="ARBA" id="ARBA00022989"/>
    </source>
</evidence>
<feature type="transmembrane region" description="Helical" evidence="4">
    <location>
        <begin position="37"/>
        <end position="58"/>
    </location>
</feature>
<dbReference type="GeneID" id="27323169"/>
<evidence type="ECO:0000313" key="8">
    <source>
        <dbReference type="Proteomes" id="UP000288859"/>
    </source>
</evidence>
<keyword evidence="2 4" id="KW-1133">Transmembrane helix</keyword>
<evidence type="ECO:0000256" key="1">
    <source>
        <dbReference type="ARBA" id="ARBA00022692"/>
    </source>
</evidence>
<dbReference type="InterPro" id="IPR007274">
    <property type="entry name" value="Cop_transporter"/>
</dbReference>
<dbReference type="OrthoDB" id="73901at2759"/>